<dbReference type="STRING" id="1619234.SAMN05421730_102340"/>
<name>A0A1D3TWN2_9FIRM</name>
<accession>A0A1D3TWN2</accession>
<evidence type="ECO:0000313" key="2">
    <source>
        <dbReference type="Proteomes" id="UP000199315"/>
    </source>
</evidence>
<organism evidence="1 2">
    <name type="scientific">Anaerobium acetethylicum</name>
    <dbReference type="NCBI Taxonomy" id="1619234"/>
    <lineage>
        <taxon>Bacteria</taxon>
        <taxon>Bacillati</taxon>
        <taxon>Bacillota</taxon>
        <taxon>Clostridia</taxon>
        <taxon>Lachnospirales</taxon>
        <taxon>Lachnospiraceae</taxon>
        <taxon>Anaerobium</taxon>
    </lineage>
</organism>
<dbReference type="Proteomes" id="UP000199315">
    <property type="component" value="Unassembled WGS sequence"/>
</dbReference>
<gene>
    <name evidence="1" type="ORF">SAMN05421730_102340</name>
</gene>
<protein>
    <submittedName>
        <fullName evidence="1">8-oxo-dGTP diphosphatase</fullName>
    </submittedName>
</protein>
<evidence type="ECO:0000313" key="1">
    <source>
        <dbReference type="EMBL" id="SCP98625.1"/>
    </source>
</evidence>
<dbReference type="EMBL" id="FMKA01000023">
    <property type="protein sequence ID" value="SCP98625.1"/>
    <property type="molecule type" value="Genomic_DNA"/>
</dbReference>
<sequence>MSGMSRKNHQMVGGRLLQTNKRYSQLKERQKEKIGLWMYEATYEFYKEHRDLPKGKAQEEIIRSVYEHIEEAGIWIPFYEVKNRYHSKLNTILKHCKRELQE</sequence>
<dbReference type="AlphaFoldDB" id="A0A1D3TWN2"/>
<reference evidence="1 2" key="1">
    <citation type="submission" date="2016-09" db="EMBL/GenBank/DDBJ databases">
        <authorList>
            <person name="Capua I."/>
            <person name="De Benedictis P."/>
            <person name="Joannis T."/>
            <person name="Lombin L.H."/>
            <person name="Cattoli G."/>
        </authorList>
    </citation>
    <scope>NUCLEOTIDE SEQUENCE [LARGE SCALE GENOMIC DNA]</scope>
    <source>
        <strain evidence="1 2">GluBS11</strain>
    </source>
</reference>
<keyword evidence="2" id="KW-1185">Reference proteome</keyword>
<proteinExistence type="predicted"/>